<proteinExistence type="predicted"/>
<accession>A0A6A6TZ97</accession>
<dbReference type="AlphaFoldDB" id="A0A6A6TZ97"/>
<reference evidence="1" key="1">
    <citation type="journal article" date="2020" name="Stud. Mycol.">
        <title>101 Dothideomycetes genomes: a test case for predicting lifestyles and emergence of pathogens.</title>
        <authorList>
            <person name="Haridas S."/>
            <person name="Albert R."/>
            <person name="Binder M."/>
            <person name="Bloem J."/>
            <person name="Labutti K."/>
            <person name="Salamov A."/>
            <person name="Andreopoulos B."/>
            <person name="Baker S."/>
            <person name="Barry K."/>
            <person name="Bills G."/>
            <person name="Bluhm B."/>
            <person name="Cannon C."/>
            <person name="Castanera R."/>
            <person name="Culley D."/>
            <person name="Daum C."/>
            <person name="Ezra D."/>
            <person name="Gonzalez J."/>
            <person name="Henrissat B."/>
            <person name="Kuo A."/>
            <person name="Liang C."/>
            <person name="Lipzen A."/>
            <person name="Lutzoni F."/>
            <person name="Magnuson J."/>
            <person name="Mondo S."/>
            <person name="Nolan M."/>
            <person name="Ohm R."/>
            <person name="Pangilinan J."/>
            <person name="Park H.-J."/>
            <person name="Ramirez L."/>
            <person name="Alfaro M."/>
            <person name="Sun H."/>
            <person name="Tritt A."/>
            <person name="Yoshinaga Y."/>
            <person name="Zwiers L.-H."/>
            <person name="Turgeon B."/>
            <person name="Goodwin S."/>
            <person name="Spatafora J."/>
            <person name="Crous P."/>
            <person name="Grigoriev I."/>
        </authorList>
    </citation>
    <scope>NUCLEOTIDE SEQUENCE</scope>
    <source>
        <strain evidence="1">CBS 115976</strain>
    </source>
</reference>
<evidence type="ECO:0008006" key="3">
    <source>
        <dbReference type="Google" id="ProtNLM"/>
    </source>
</evidence>
<dbReference type="OrthoDB" id="5423818at2759"/>
<evidence type="ECO:0000313" key="1">
    <source>
        <dbReference type="EMBL" id="KAF2665020.1"/>
    </source>
</evidence>
<evidence type="ECO:0000313" key="2">
    <source>
        <dbReference type="Proteomes" id="UP000799302"/>
    </source>
</evidence>
<organism evidence="1 2">
    <name type="scientific">Microthyrium microscopicum</name>
    <dbReference type="NCBI Taxonomy" id="703497"/>
    <lineage>
        <taxon>Eukaryota</taxon>
        <taxon>Fungi</taxon>
        <taxon>Dikarya</taxon>
        <taxon>Ascomycota</taxon>
        <taxon>Pezizomycotina</taxon>
        <taxon>Dothideomycetes</taxon>
        <taxon>Dothideomycetes incertae sedis</taxon>
        <taxon>Microthyriales</taxon>
        <taxon>Microthyriaceae</taxon>
        <taxon>Microthyrium</taxon>
    </lineage>
</organism>
<dbReference type="Proteomes" id="UP000799302">
    <property type="component" value="Unassembled WGS sequence"/>
</dbReference>
<name>A0A6A6TZ97_9PEZI</name>
<protein>
    <recommendedName>
        <fullName evidence="3">Transcription factor domain-containing protein</fullName>
    </recommendedName>
</protein>
<gene>
    <name evidence="1" type="ORF">BT63DRAFT_82774</name>
</gene>
<keyword evidence="2" id="KW-1185">Reference proteome</keyword>
<dbReference type="EMBL" id="MU004241">
    <property type="protein sequence ID" value="KAF2665020.1"/>
    <property type="molecule type" value="Genomic_DNA"/>
</dbReference>
<sequence>MMLRKETFPWFIHRHANLLTDSGRDLPQALSICMSISQMFVLRTPETRHYLWETIKRENQRLFNQKDQMHAFEISASLQAQVIYLVMSLIDSSPESEEACLELMESLNSLYISAKKMLAGPMTPSELSSRSMSWKGWILAESQRRMTNLWFLIGTVICIKTGMMCDDSPSYKPIPLPALKSLWEASSESAWGFEYEATRNIQTSGLETFGDLMEAQKYRFLPSNAQRLDKWNAGVDNLGVLLTLASTIIRS</sequence>